<evidence type="ECO:0000313" key="1">
    <source>
        <dbReference type="EMBL" id="RUS81827.1"/>
    </source>
</evidence>
<feature type="non-terminal residue" evidence="1">
    <location>
        <position position="1"/>
    </location>
</feature>
<keyword evidence="2" id="KW-1185">Reference proteome</keyword>
<reference evidence="1 2" key="1">
    <citation type="submission" date="2019-01" db="EMBL/GenBank/DDBJ databases">
        <title>A draft genome assembly of the solar-powered sea slug Elysia chlorotica.</title>
        <authorList>
            <person name="Cai H."/>
            <person name="Li Q."/>
            <person name="Fang X."/>
            <person name="Li J."/>
            <person name="Curtis N.E."/>
            <person name="Altenburger A."/>
            <person name="Shibata T."/>
            <person name="Feng M."/>
            <person name="Maeda T."/>
            <person name="Schwartz J.A."/>
            <person name="Shigenobu S."/>
            <person name="Lundholm N."/>
            <person name="Nishiyama T."/>
            <person name="Yang H."/>
            <person name="Hasebe M."/>
            <person name="Li S."/>
            <person name="Pierce S.K."/>
            <person name="Wang J."/>
        </authorList>
    </citation>
    <scope>NUCLEOTIDE SEQUENCE [LARGE SCALE GENOMIC DNA]</scope>
    <source>
        <strain evidence="1">EC2010</strain>
        <tissue evidence="1">Whole organism of an adult</tissue>
    </source>
</reference>
<dbReference type="AlphaFoldDB" id="A0A3S1HLB2"/>
<evidence type="ECO:0000313" key="2">
    <source>
        <dbReference type="Proteomes" id="UP000271974"/>
    </source>
</evidence>
<gene>
    <name evidence="1" type="ORF">EGW08_010419</name>
</gene>
<dbReference type="EMBL" id="RQTK01000319">
    <property type="protein sequence ID" value="RUS81827.1"/>
    <property type="molecule type" value="Genomic_DNA"/>
</dbReference>
<sequence length="151" mass="16564">LEVDVVLDLLDEVGHAGRDHVTLVQHLGELALEVRAQAVLRGHLALPDLGEHVLHALGPPHEVEHAQVHDLTLRGEHLRPHSTYGPDGSVHPVLQAEYVPARVPGRYVQQAYVQPAQDVRVVKLGVGGADRRLQDSSQVVQVQVAGWFRQV</sequence>
<proteinExistence type="predicted"/>
<accession>A0A3S1HLB2</accession>
<name>A0A3S1HLB2_ELYCH</name>
<organism evidence="1 2">
    <name type="scientific">Elysia chlorotica</name>
    <name type="common">Eastern emerald elysia</name>
    <name type="synonym">Sea slug</name>
    <dbReference type="NCBI Taxonomy" id="188477"/>
    <lineage>
        <taxon>Eukaryota</taxon>
        <taxon>Metazoa</taxon>
        <taxon>Spiralia</taxon>
        <taxon>Lophotrochozoa</taxon>
        <taxon>Mollusca</taxon>
        <taxon>Gastropoda</taxon>
        <taxon>Heterobranchia</taxon>
        <taxon>Euthyneura</taxon>
        <taxon>Panpulmonata</taxon>
        <taxon>Sacoglossa</taxon>
        <taxon>Placobranchoidea</taxon>
        <taxon>Plakobranchidae</taxon>
        <taxon>Elysia</taxon>
    </lineage>
</organism>
<protein>
    <submittedName>
        <fullName evidence="1">Uncharacterized protein</fullName>
    </submittedName>
</protein>
<feature type="non-terminal residue" evidence="1">
    <location>
        <position position="151"/>
    </location>
</feature>
<comment type="caution">
    <text evidence="1">The sequence shown here is derived from an EMBL/GenBank/DDBJ whole genome shotgun (WGS) entry which is preliminary data.</text>
</comment>
<dbReference type="Proteomes" id="UP000271974">
    <property type="component" value="Unassembled WGS sequence"/>
</dbReference>